<evidence type="ECO:0000313" key="1">
    <source>
        <dbReference type="EMBL" id="NEK96615.1"/>
    </source>
</evidence>
<dbReference type="RefSeq" id="WP_163613419.1">
    <property type="nucleotide sequence ID" value="NZ_JAAGWB010000073.1"/>
</dbReference>
<reference evidence="2 4" key="2">
    <citation type="submission" date="2020-02" db="EMBL/GenBank/DDBJ databases">
        <title>The WGS of Modestobacter muralis DSM 100205.</title>
        <authorList>
            <person name="Jiang Z."/>
        </authorList>
    </citation>
    <scope>NUCLEOTIDE SEQUENCE [LARGE SCALE GENOMIC DNA]</scope>
    <source>
        <strain evidence="2 4">DSM 100205</strain>
    </source>
</reference>
<evidence type="ECO:0000313" key="2">
    <source>
        <dbReference type="EMBL" id="NEN53534.1"/>
    </source>
</evidence>
<dbReference type="Proteomes" id="UP000468828">
    <property type="component" value="Unassembled WGS sequence"/>
</dbReference>
<evidence type="ECO:0000313" key="4">
    <source>
        <dbReference type="Proteomes" id="UP000471152"/>
    </source>
</evidence>
<gene>
    <name evidence="2" type="ORF">G3R41_21765</name>
    <name evidence="1" type="ORF">GCU67_20950</name>
</gene>
<comment type="caution">
    <text evidence="2">The sequence shown here is derived from an EMBL/GenBank/DDBJ whole genome shotgun (WGS) entry which is preliminary data.</text>
</comment>
<dbReference type="Proteomes" id="UP000471152">
    <property type="component" value="Unassembled WGS sequence"/>
</dbReference>
<dbReference type="AlphaFoldDB" id="A0A6P0HG08"/>
<evidence type="ECO:0000313" key="3">
    <source>
        <dbReference type="Proteomes" id="UP000468828"/>
    </source>
</evidence>
<name>A0A6P0HG08_9ACTN</name>
<protein>
    <submittedName>
        <fullName evidence="2">Uncharacterized protein</fullName>
    </submittedName>
</protein>
<reference evidence="1 3" key="1">
    <citation type="submission" date="2020-01" db="EMBL/GenBank/DDBJ databases">
        <title>the WGS Modestobacter muralis CPCC 204518.</title>
        <authorList>
            <person name="Jiang Z."/>
        </authorList>
    </citation>
    <scope>NUCLEOTIDE SEQUENCE [LARGE SCALE GENOMIC DNA]</scope>
    <source>
        <strain evidence="1 3">DSM 100205</strain>
    </source>
</reference>
<sequence length="294" mass="31870">MAVVGANGEPSDDWQQDLAGRLAESVFPLLASLVPKVDLEKVTQALAPGLEALAAAAEAAAASFVGQIEPPVLSPGLLAALERVREQLPVNWPAGIEIEDVTAVIQDDGIPLVWVPPAAVVDEVLDAPDRGARVSVLLSHTDELLRDCRRVLADVNADRLQRQLPLAPRALDAIEQGHHEAAQALAVVVTDATIAGWIIGKFEKLEKQVHFDPEETPFDEWRLKAAVAPLRNFKQRYFAGQGTRPTGLNRQVTVHYAEADHFTKGNALIACLLMTSVLRAFQDFEENTADRPQA</sequence>
<organism evidence="2 4">
    <name type="scientific">Modestobacter muralis</name>
    <dbReference type="NCBI Taxonomy" id="1608614"/>
    <lineage>
        <taxon>Bacteria</taxon>
        <taxon>Bacillati</taxon>
        <taxon>Actinomycetota</taxon>
        <taxon>Actinomycetes</taxon>
        <taxon>Geodermatophilales</taxon>
        <taxon>Geodermatophilaceae</taxon>
        <taxon>Modestobacter</taxon>
    </lineage>
</organism>
<keyword evidence="3" id="KW-1185">Reference proteome</keyword>
<accession>A0A6P0HG08</accession>
<dbReference type="EMBL" id="JAAGWH010000069">
    <property type="protein sequence ID" value="NEK96615.1"/>
    <property type="molecule type" value="Genomic_DNA"/>
</dbReference>
<proteinExistence type="predicted"/>
<dbReference type="EMBL" id="JAAGWB010000073">
    <property type="protein sequence ID" value="NEN53534.1"/>
    <property type="molecule type" value="Genomic_DNA"/>
</dbReference>